<feature type="region of interest" description="Disordered" evidence="1">
    <location>
        <begin position="39"/>
        <end position="146"/>
    </location>
</feature>
<comment type="caution">
    <text evidence="3">The sequence shown here is derived from an EMBL/GenBank/DDBJ whole genome shotgun (WGS) entry which is preliminary data.</text>
</comment>
<dbReference type="EMBL" id="JACJVN010000106">
    <property type="protein sequence ID" value="MBB6679755.1"/>
    <property type="molecule type" value="Genomic_DNA"/>
</dbReference>
<reference evidence="3 4" key="1">
    <citation type="submission" date="2020-08" db="EMBL/GenBank/DDBJ databases">
        <title>Cohnella phylogeny.</title>
        <authorList>
            <person name="Dunlap C."/>
        </authorList>
    </citation>
    <scope>NUCLEOTIDE SEQUENCE [LARGE SCALE GENOMIC DNA]</scope>
    <source>
        <strain evidence="3 4">DSM 103658</strain>
    </source>
</reference>
<dbReference type="NCBIfam" id="TIGR02909">
    <property type="entry name" value="spore_YkwD"/>
    <property type="match status" value="1"/>
</dbReference>
<dbReference type="PANTHER" id="PTHR31157:SF1">
    <property type="entry name" value="SCP DOMAIN-CONTAINING PROTEIN"/>
    <property type="match status" value="1"/>
</dbReference>
<gene>
    <name evidence="3" type="ORF">H4Q31_20950</name>
</gene>
<feature type="domain" description="SCP" evidence="2">
    <location>
        <begin position="159"/>
        <end position="265"/>
    </location>
</feature>
<organism evidence="3 4">
    <name type="scientific">Cohnella lubricantis</name>
    <dbReference type="NCBI Taxonomy" id="2163172"/>
    <lineage>
        <taxon>Bacteria</taxon>
        <taxon>Bacillati</taxon>
        <taxon>Bacillota</taxon>
        <taxon>Bacilli</taxon>
        <taxon>Bacillales</taxon>
        <taxon>Paenibacillaceae</taxon>
        <taxon>Cohnella</taxon>
    </lineage>
</organism>
<dbReference type="InterPro" id="IPR014044">
    <property type="entry name" value="CAP_dom"/>
</dbReference>
<dbReference type="AlphaFoldDB" id="A0A841THY5"/>
<dbReference type="InterPro" id="IPR014258">
    <property type="entry name" value="CAP_domain_YkwD-like"/>
</dbReference>
<proteinExistence type="predicted"/>
<dbReference type="InterPro" id="IPR035940">
    <property type="entry name" value="CAP_sf"/>
</dbReference>
<name>A0A841THY5_9BACL</name>
<protein>
    <recommendedName>
        <fullName evidence="2">SCP domain-containing protein</fullName>
    </recommendedName>
</protein>
<accession>A0A841THY5</accession>
<dbReference type="Proteomes" id="UP000574133">
    <property type="component" value="Unassembled WGS sequence"/>
</dbReference>
<dbReference type="Pfam" id="PF00188">
    <property type="entry name" value="CAP"/>
    <property type="match status" value="1"/>
</dbReference>
<keyword evidence="4" id="KW-1185">Reference proteome</keyword>
<evidence type="ECO:0000256" key="1">
    <source>
        <dbReference type="SAM" id="MobiDB-lite"/>
    </source>
</evidence>
<sequence>MTIYAASNPATTFNWAQIVGQNGFDLEQFIQQIQHNLAQGGAGSGSVTAPGAAAGANQAGSAAGAGADSKPSADADSNTGAGKPGTTAGSSAGSSAAGSQAGTGSKAGAGSAAGSSQAGTNSGSKAGASTPSNSGSAAGSSDASGSTAAQSDFAAEVVSLVNQERAKAGLNPLKSDAKLTSVAAAKAKDMYANNYFDHNSPTYGSPFDMMQQFGVSYSYAGENIAKGQQNPQAVMDAWMNSSGHRANILNANFKSIGVAYYNGEWVQEFTG</sequence>
<feature type="compositionally biased region" description="Low complexity" evidence="1">
    <location>
        <begin position="45"/>
        <end position="146"/>
    </location>
</feature>
<evidence type="ECO:0000313" key="3">
    <source>
        <dbReference type="EMBL" id="MBB6679755.1"/>
    </source>
</evidence>
<dbReference type="PANTHER" id="PTHR31157">
    <property type="entry name" value="SCP DOMAIN-CONTAINING PROTEIN"/>
    <property type="match status" value="1"/>
</dbReference>
<dbReference type="CDD" id="cd05379">
    <property type="entry name" value="CAP_bacterial"/>
    <property type="match status" value="1"/>
</dbReference>
<dbReference type="SUPFAM" id="SSF55797">
    <property type="entry name" value="PR-1-like"/>
    <property type="match status" value="1"/>
</dbReference>
<evidence type="ECO:0000259" key="2">
    <source>
        <dbReference type="Pfam" id="PF00188"/>
    </source>
</evidence>
<dbReference type="Gene3D" id="3.40.33.10">
    <property type="entry name" value="CAP"/>
    <property type="match status" value="1"/>
</dbReference>
<evidence type="ECO:0000313" key="4">
    <source>
        <dbReference type="Proteomes" id="UP000574133"/>
    </source>
</evidence>